<keyword evidence="3" id="KW-0274">FAD</keyword>
<dbReference type="GO" id="GO:0050661">
    <property type="term" value="F:NADP binding"/>
    <property type="evidence" value="ECO:0007669"/>
    <property type="project" value="InterPro"/>
</dbReference>
<evidence type="ECO:0000256" key="4">
    <source>
        <dbReference type="ARBA" id="ARBA00023002"/>
    </source>
</evidence>
<evidence type="ECO:0000313" key="6">
    <source>
        <dbReference type="Proteomes" id="UP000093795"/>
    </source>
</evidence>
<dbReference type="Pfam" id="PF00743">
    <property type="entry name" value="FMO-like"/>
    <property type="match status" value="1"/>
</dbReference>
<dbReference type="STRING" id="1790.A5645_22780"/>
<keyword evidence="2" id="KW-0285">Flavoprotein</keyword>
<dbReference type="EMBL" id="LZKQ01000265">
    <property type="protein sequence ID" value="OBI77260.1"/>
    <property type="molecule type" value="Genomic_DNA"/>
</dbReference>
<keyword evidence="5" id="KW-0503">Monooxygenase</keyword>
<gene>
    <name evidence="5" type="ORF">A9X01_28570</name>
</gene>
<accession>A0A1A3BQN4</accession>
<evidence type="ECO:0000313" key="5">
    <source>
        <dbReference type="EMBL" id="OBI77260.1"/>
    </source>
</evidence>
<dbReference type="eggNOG" id="COG2072">
    <property type="taxonomic scope" value="Bacteria"/>
</dbReference>
<dbReference type="SUPFAM" id="SSF51905">
    <property type="entry name" value="FAD/NAD(P)-binding domain"/>
    <property type="match status" value="1"/>
</dbReference>
<evidence type="ECO:0000256" key="1">
    <source>
        <dbReference type="ARBA" id="ARBA00010139"/>
    </source>
</evidence>
<dbReference type="GO" id="GO:0050660">
    <property type="term" value="F:flavin adenine dinucleotide binding"/>
    <property type="evidence" value="ECO:0007669"/>
    <property type="project" value="InterPro"/>
</dbReference>
<protein>
    <submittedName>
        <fullName evidence="5">4-hydroxyacetophenone monooxygenase</fullName>
    </submittedName>
</protein>
<dbReference type="InterPro" id="IPR051209">
    <property type="entry name" value="FAD-bind_Monooxygenase_sf"/>
</dbReference>
<dbReference type="PANTHER" id="PTHR42877">
    <property type="entry name" value="L-ORNITHINE N(5)-MONOOXYGENASE-RELATED"/>
    <property type="match status" value="1"/>
</dbReference>
<dbReference type="InterPro" id="IPR020946">
    <property type="entry name" value="Flavin_mOase-like"/>
</dbReference>
<dbReference type="PRINTS" id="PR00411">
    <property type="entry name" value="PNDRDTASEI"/>
</dbReference>
<dbReference type="RefSeq" id="WP_065122810.1">
    <property type="nucleotide sequence ID" value="NZ_LZKQ01000265.1"/>
</dbReference>
<name>A0A1A3BQN4_MYCAS</name>
<sequence length="497" mass="54627">MTATIRPRVLVIGAGFGGLAAAYELSRDGLAEVTVLEKAHDIGGVWRENTYPGAACDVPSNLYSYSFARKTDWGRRYAEQPDILGYIHDTADRFGLRKLVRTGVEVTSAEFDESTATWRVTTSSGDVFEADVLVPAVGQLSRPALPNIPGLDTFSSPSFHSAQWRHDVDLAGKRVAVLGTGASAIQFVPRIRQTAGHVTVFQRSAPYVVPKVDRAYTEKHHAAFAKVPGFAAAMRGAIWETTELLGLALTRVAPLARVLQALASANLNRHIKDPVLRAKLTPDYPIGCKRVLFSSDWYPALACDNVSVETDAITEVTPTGVRTADGRLHEVDVIIYGTGFKATEFLAPMTITGRDGRDLHAEWAEGARAHLGMAVPGFPNMFLIYGPNTNLGSSSIILMMEQQAGYIRQLTEELARRGMGRAFEVRRDVEEAYDAAVQSRLENGVWTTCDSWYRTESGRVTTNWPGLVHEYQHRTRVAAIEDYHQVLPVRQAEEVNA</sequence>
<dbReference type="InterPro" id="IPR036188">
    <property type="entry name" value="FAD/NAD-bd_sf"/>
</dbReference>
<dbReference type="PANTHER" id="PTHR42877:SF4">
    <property type="entry name" value="FAD_NAD(P)-BINDING DOMAIN-CONTAINING PROTEIN-RELATED"/>
    <property type="match status" value="1"/>
</dbReference>
<keyword evidence="4" id="KW-0560">Oxidoreductase</keyword>
<evidence type="ECO:0000256" key="3">
    <source>
        <dbReference type="ARBA" id="ARBA00022827"/>
    </source>
</evidence>
<reference evidence="5 6" key="1">
    <citation type="submission" date="2016-06" db="EMBL/GenBank/DDBJ databases">
        <authorList>
            <person name="Kjaerup R.B."/>
            <person name="Dalgaard T.S."/>
            <person name="Juul-Madsen H.R."/>
        </authorList>
    </citation>
    <scope>NUCLEOTIDE SEQUENCE [LARGE SCALE GENOMIC DNA]</scope>
    <source>
        <strain evidence="5 6">1081914.2</strain>
    </source>
</reference>
<evidence type="ECO:0000256" key="2">
    <source>
        <dbReference type="ARBA" id="ARBA00022630"/>
    </source>
</evidence>
<dbReference type="AlphaFoldDB" id="A0A1A3BQN4"/>
<comment type="similarity">
    <text evidence="1">Belongs to the FAD-binding monooxygenase family.</text>
</comment>
<organism evidence="5 6">
    <name type="scientific">Mycobacterium asiaticum</name>
    <dbReference type="NCBI Taxonomy" id="1790"/>
    <lineage>
        <taxon>Bacteria</taxon>
        <taxon>Bacillati</taxon>
        <taxon>Actinomycetota</taxon>
        <taxon>Actinomycetes</taxon>
        <taxon>Mycobacteriales</taxon>
        <taxon>Mycobacteriaceae</taxon>
        <taxon>Mycobacterium</taxon>
    </lineage>
</organism>
<dbReference type="OrthoDB" id="5168853at2"/>
<dbReference type="Gene3D" id="3.50.50.60">
    <property type="entry name" value="FAD/NAD(P)-binding domain"/>
    <property type="match status" value="2"/>
</dbReference>
<dbReference type="Proteomes" id="UP000093795">
    <property type="component" value="Unassembled WGS sequence"/>
</dbReference>
<comment type="caution">
    <text evidence="5">The sequence shown here is derived from an EMBL/GenBank/DDBJ whole genome shotgun (WGS) entry which is preliminary data.</text>
</comment>
<proteinExistence type="inferred from homology"/>
<dbReference type="GO" id="GO:0004499">
    <property type="term" value="F:N,N-dimethylaniline monooxygenase activity"/>
    <property type="evidence" value="ECO:0007669"/>
    <property type="project" value="InterPro"/>
</dbReference>